<dbReference type="Gene3D" id="3.90.1150.10">
    <property type="entry name" value="Aspartate Aminotransferase, domain 1"/>
    <property type="match status" value="1"/>
</dbReference>
<evidence type="ECO:0000256" key="5">
    <source>
        <dbReference type="RuleBase" id="RU003693"/>
    </source>
</evidence>
<organism evidence="7">
    <name type="scientific">Streptomyces iranensis</name>
    <dbReference type="NCBI Taxonomy" id="576784"/>
    <lineage>
        <taxon>Bacteria</taxon>
        <taxon>Bacillati</taxon>
        <taxon>Actinomycetota</taxon>
        <taxon>Actinomycetes</taxon>
        <taxon>Kitasatosporales</taxon>
        <taxon>Streptomycetaceae</taxon>
        <taxon>Streptomyces</taxon>
        <taxon>Streptomyces violaceusniger group</taxon>
    </lineage>
</organism>
<name>A0A061A367_9ACTN</name>
<comment type="cofactor">
    <cofactor evidence="1 5">
        <name>pyridoxal 5'-phosphate</name>
        <dbReference type="ChEBI" id="CHEBI:597326"/>
    </cofactor>
</comment>
<accession>A0A061A367</accession>
<dbReference type="AlphaFoldDB" id="A0A061A367"/>
<keyword evidence="4 5" id="KW-0663">Pyridoxal phosphate</keyword>
<keyword evidence="3 7" id="KW-0808">Transferase</keyword>
<dbReference type="InterPro" id="IPR015422">
    <property type="entry name" value="PyrdxlP-dep_Trfase_small"/>
</dbReference>
<dbReference type="HOGENOM" id="CLU_017584_3_3_11"/>
<dbReference type="InterPro" id="IPR001917">
    <property type="entry name" value="Aminotrans_II_pyridoxalP_BS"/>
</dbReference>
<evidence type="ECO:0000259" key="6">
    <source>
        <dbReference type="Pfam" id="PF00155"/>
    </source>
</evidence>
<dbReference type="GO" id="GO:0008483">
    <property type="term" value="F:transaminase activity"/>
    <property type="evidence" value="ECO:0007669"/>
    <property type="project" value="UniProtKB-KW"/>
</dbReference>
<evidence type="ECO:0000256" key="1">
    <source>
        <dbReference type="ARBA" id="ARBA00001933"/>
    </source>
</evidence>
<dbReference type="PANTHER" id="PTHR43643">
    <property type="entry name" value="HISTIDINOL-PHOSPHATE AMINOTRANSFERASE 2"/>
    <property type="match status" value="1"/>
</dbReference>
<dbReference type="InterPro" id="IPR004839">
    <property type="entry name" value="Aminotransferase_I/II_large"/>
</dbReference>
<comment type="similarity">
    <text evidence="5">Belongs to the class-II pyridoxal-phosphate-dependent aminotransferase family.</text>
</comment>
<dbReference type="GO" id="GO:0030170">
    <property type="term" value="F:pyridoxal phosphate binding"/>
    <property type="evidence" value="ECO:0007669"/>
    <property type="project" value="InterPro"/>
</dbReference>
<dbReference type="EMBL" id="LK022848">
    <property type="protein sequence ID" value="CDR17247.1"/>
    <property type="molecule type" value="Genomic_DNA"/>
</dbReference>
<dbReference type="CDD" id="cd00609">
    <property type="entry name" value="AAT_like"/>
    <property type="match status" value="1"/>
</dbReference>
<dbReference type="SUPFAM" id="SSF53383">
    <property type="entry name" value="PLP-dependent transferases"/>
    <property type="match status" value="1"/>
</dbReference>
<sequence>MHDGWNRMTPVVAENNPFHQMSLNETVHPPLPEVVDAVLRTARTAHRTLDALGSGLCQALAAHLGVEPEHVLAGPGSGALLQQLFATLTGPDTHTVHAWPSWEAYPMMAANAGSTTVRVPLTGYDHDLKAMADAVTDRTRMVLLCTPNNPTGTGLEHDRILRFLDRLPAHVTVVIDEAYRDFADPGAIADGIALHRADERVCVVRTFSKSYGLLSLRVGYLVAHEPVLAPLRTILPFYRVSAVAQEAAIAGLGAHERVLRQCAETAGERDRLHRILLDQGWEAPASQGNFLWLPMTSGVERFTQFCADHGVVVCGKPGEGIRVTVAEPEANQAFAELAGKYREASR</sequence>
<evidence type="ECO:0000256" key="2">
    <source>
        <dbReference type="ARBA" id="ARBA00022576"/>
    </source>
</evidence>
<dbReference type="PANTHER" id="PTHR43643:SF3">
    <property type="entry name" value="HISTIDINOL-PHOSPHATE AMINOTRANSFERASE"/>
    <property type="match status" value="1"/>
</dbReference>
<reference evidence="7" key="1">
    <citation type="submission" date="2014-05" db="EMBL/GenBank/DDBJ databases">
        <authorList>
            <person name="Horn Fabian"/>
        </authorList>
    </citation>
    <scope>NUCLEOTIDE SEQUENCE</scope>
</reference>
<dbReference type="InterPro" id="IPR015421">
    <property type="entry name" value="PyrdxlP-dep_Trfase_major"/>
</dbReference>
<dbReference type="InterPro" id="IPR015424">
    <property type="entry name" value="PyrdxlP-dep_Trfase"/>
</dbReference>
<protein>
    <submittedName>
        <fullName evidence="7">Aminotransferase class I and II</fullName>
    </submittedName>
</protein>
<evidence type="ECO:0000256" key="4">
    <source>
        <dbReference type="ARBA" id="ARBA00022898"/>
    </source>
</evidence>
<gene>
    <name evidence="7" type="ORF">SIRAN9278</name>
</gene>
<proteinExistence type="inferred from homology"/>
<dbReference type="PROSITE" id="PS00599">
    <property type="entry name" value="AA_TRANSFER_CLASS_2"/>
    <property type="match status" value="1"/>
</dbReference>
<dbReference type="InterPro" id="IPR050106">
    <property type="entry name" value="HistidinolP_aminotransfase"/>
</dbReference>
<dbReference type="Gene3D" id="3.40.640.10">
    <property type="entry name" value="Type I PLP-dependent aspartate aminotransferase-like (Major domain)"/>
    <property type="match status" value="1"/>
</dbReference>
<feature type="domain" description="Aminotransferase class I/classII large" evidence="6">
    <location>
        <begin position="24"/>
        <end position="328"/>
    </location>
</feature>
<evidence type="ECO:0000256" key="3">
    <source>
        <dbReference type="ARBA" id="ARBA00022679"/>
    </source>
</evidence>
<evidence type="ECO:0000313" key="7">
    <source>
        <dbReference type="EMBL" id="CDR17247.1"/>
    </source>
</evidence>
<dbReference type="Pfam" id="PF00155">
    <property type="entry name" value="Aminotran_1_2"/>
    <property type="match status" value="1"/>
</dbReference>
<keyword evidence="2 7" id="KW-0032">Aminotransferase</keyword>